<feature type="domain" description="Chitin-binding type-2" evidence="3">
    <location>
        <begin position="30"/>
        <end position="98"/>
    </location>
</feature>
<dbReference type="PANTHER" id="PTHR13361">
    <property type="entry name" value="WW DOMAIN-BINDING PROTEIN 11"/>
    <property type="match status" value="1"/>
</dbReference>
<evidence type="ECO:0000256" key="2">
    <source>
        <dbReference type="SAM" id="SignalP"/>
    </source>
</evidence>
<gene>
    <name evidence="4" type="ORF">ACHAWO_013500</name>
</gene>
<organism evidence="4 5">
    <name type="scientific">Cyclotella atomus</name>
    <dbReference type="NCBI Taxonomy" id="382360"/>
    <lineage>
        <taxon>Eukaryota</taxon>
        <taxon>Sar</taxon>
        <taxon>Stramenopiles</taxon>
        <taxon>Ochrophyta</taxon>
        <taxon>Bacillariophyta</taxon>
        <taxon>Coscinodiscophyceae</taxon>
        <taxon>Thalassiosirophycidae</taxon>
        <taxon>Stephanodiscales</taxon>
        <taxon>Stephanodiscaceae</taxon>
        <taxon>Cyclotella</taxon>
    </lineage>
</organism>
<name>A0ABD3N502_9STRA</name>
<dbReference type="InterPro" id="IPR002557">
    <property type="entry name" value="Chitin-bd_dom"/>
</dbReference>
<sequence length="1273" mass="135784">MRRYHLSLVLLCTRASGVYPQTWEESNDPNSLCSDSYSGYKATLDCRGYVYCNEGYLMGGDVIPCWPNQLFDEVNAACTTWQSVTESLGDDISWKCPEYDASLMVPDDTDENANPLLFFCGTSTFNAKSVCEPCPGGIRTECSDPSHNCYAGITGCPVNPVPPATPPAVSVDVSEPNPPPPTPQPTPNPVAMPTPLVTDEDVELTIAAPTDTDSNNDGDLTDSFYLHGKLRTSYYCGFSWDLVINTCNMAFPCPSGLNTECPMGQTCFPDTPCHELQTPLPTPNPTGKPTSVSEGTYFCGLDWQWVVTHCSEAIACPYGDASGVCPDGFKCIADTPCNNVELVGATPVEPTPIPTRHPTFPPVEGDDPDNRFCGHNWSDVTENCLTAIPCPGGVAFGVCPDGMNCIAETPCKDEEYLDWLLDKQEKVAAEMAEAEASEAEASDSMSDEGNEYCTNDDDCNSGLMCNNGFCSTCLDDGSGCSMEQICKPVTCGEFQAPGPTQCFSINDLDTACRVKLNDARAVCVLDVMDCDISMEESEEDPSGLQSSDLLEGSTAFDNPEGNSFFCGGDYYAIKSSCLQSRPCPGGFASDFCGTGEGCFSVLECQAEYEAAVNGGDTSSILGDVDTTATSSPSMSTNGDTDANENSPETKSPTATPTQSPLVSPSSSPTTQLSQDTTSSPTNETSQPSQATTSSPTNETIQPSQATTSSPTNEPTKGPPTSPAPTIFSSNYCGVSWSSHADDCENARPCPRGDECEADETCFSDSPCAALDNDNETNVSHLCGVSRNILVNECEQATPCPKGDECQIGEICYRNFECNPPGSTASNEELSGAFETSLNNGTTQVIVNGEDMMTGADIVEEASEESTQDETAQSDFDESVSTSSDASQSALTASTTSTGGEGGPVTDSENTAQMTENGDTALSASDDPAASESEQMNTNAAEKAPEEVAPTSLEYCNICGSAGKFSYGSQIDYDGLDGIAEMPCGEMIWVFARNNIYEGSSECLATRSKYFNDCCYTPRENACDPCEGRDIHLEKQFSLMGEKRACTGVISWYNTMYEKSDDGCTQDSAQAALECCFTACTICGGDLQPDWEKSVSFSGEDLTCKEIDVLFRQESVALGSPRCQMSRDLYAEECCLQPIESPCDICNTQTSGKYVKRNETVSYEGSMSTCLAVYTHLFSSVEKGTDTCTRAQKDLVAQCCESTVSDDSPSASYDRAPEPPVENSSPTPMPAPTEDALSASWYAGSLVDSSSASAIDALRKKLALLALLLPFWLL</sequence>
<reference evidence="4 5" key="1">
    <citation type="submission" date="2024-10" db="EMBL/GenBank/DDBJ databases">
        <title>Updated reference genomes for cyclostephanoid diatoms.</title>
        <authorList>
            <person name="Roberts W.R."/>
            <person name="Alverson A.J."/>
        </authorList>
    </citation>
    <scope>NUCLEOTIDE SEQUENCE [LARGE SCALE GENOMIC DNA]</scope>
    <source>
        <strain evidence="4 5">AJA010-31</strain>
    </source>
</reference>
<feature type="compositionally biased region" description="Polar residues" evidence="1">
    <location>
        <begin position="906"/>
        <end position="919"/>
    </location>
</feature>
<evidence type="ECO:0000256" key="1">
    <source>
        <dbReference type="SAM" id="MobiDB-lite"/>
    </source>
</evidence>
<feature type="compositionally biased region" description="Pro residues" evidence="1">
    <location>
        <begin position="176"/>
        <end position="192"/>
    </location>
</feature>
<evidence type="ECO:0000313" key="4">
    <source>
        <dbReference type="EMBL" id="KAL3771133.1"/>
    </source>
</evidence>
<feature type="region of interest" description="Disordered" evidence="1">
    <location>
        <begin position="860"/>
        <end position="946"/>
    </location>
</feature>
<feature type="compositionally biased region" description="Low complexity" evidence="1">
    <location>
        <begin position="920"/>
        <end position="933"/>
    </location>
</feature>
<dbReference type="PROSITE" id="PS50940">
    <property type="entry name" value="CHIT_BIND_II"/>
    <property type="match status" value="1"/>
</dbReference>
<feature type="region of interest" description="Disordered" evidence="1">
    <location>
        <begin position="167"/>
        <end position="193"/>
    </location>
</feature>
<dbReference type="AlphaFoldDB" id="A0ABD3N502"/>
<feature type="compositionally biased region" description="Low complexity" evidence="1">
    <location>
        <begin position="878"/>
        <end position="897"/>
    </location>
</feature>
<feature type="chain" id="PRO_5044839175" description="Chitin-binding type-2 domain-containing protein" evidence="2">
    <location>
        <begin position="21"/>
        <end position="1273"/>
    </location>
</feature>
<feature type="region of interest" description="Disordered" evidence="1">
    <location>
        <begin position="1202"/>
        <end position="1233"/>
    </location>
</feature>
<keyword evidence="5" id="KW-1185">Reference proteome</keyword>
<evidence type="ECO:0000259" key="3">
    <source>
        <dbReference type="PROSITE" id="PS50940"/>
    </source>
</evidence>
<protein>
    <recommendedName>
        <fullName evidence="3">Chitin-binding type-2 domain-containing protein</fullName>
    </recommendedName>
</protein>
<feature type="region of interest" description="Disordered" evidence="1">
    <location>
        <begin position="615"/>
        <end position="724"/>
    </location>
</feature>
<accession>A0ABD3N502</accession>
<feature type="compositionally biased region" description="Low complexity" evidence="1">
    <location>
        <begin position="655"/>
        <end position="696"/>
    </location>
</feature>
<evidence type="ECO:0000313" key="5">
    <source>
        <dbReference type="Proteomes" id="UP001530400"/>
    </source>
</evidence>
<feature type="compositionally biased region" description="Polar residues" evidence="1">
    <location>
        <begin position="615"/>
        <end position="654"/>
    </location>
</feature>
<dbReference type="PANTHER" id="PTHR13361:SF1">
    <property type="entry name" value="WW DOMAIN-BINDING PROTEIN 11"/>
    <property type="match status" value="1"/>
</dbReference>
<feature type="compositionally biased region" description="Polar residues" evidence="1">
    <location>
        <begin position="697"/>
        <end position="714"/>
    </location>
</feature>
<comment type="caution">
    <text evidence="4">The sequence shown here is derived from an EMBL/GenBank/DDBJ whole genome shotgun (WGS) entry which is preliminary data.</text>
</comment>
<keyword evidence="2" id="KW-0732">Signal</keyword>
<feature type="signal peptide" evidence="2">
    <location>
        <begin position="1"/>
        <end position="20"/>
    </location>
</feature>
<dbReference type="Proteomes" id="UP001530400">
    <property type="component" value="Unassembled WGS sequence"/>
</dbReference>
<proteinExistence type="predicted"/>
<dbReference type="EMBL" id="JALLPJ020001293">
    <property type="protein sequence ID" value="KAL3771133.1"/>
    <property type="molecule type" value="Genomic_DNA"/>
</dbReference>